<evidence type="ECO:0000256" key="1">
    <source>
        <dbReference type="ARBA" id="ARBA00004123"/>
    </source>
</evidence>
<reference evidence="10" key="2">
    <citation type="submission" date="2025-08" db="UniProtKB">
        <authorList>
            <consortium name="Ensembl"/>
        </authorList>
    </citation>
    <scope>IDENTIFICATION</scope>
</reference>
<keyword evidence="3" id="KW-0540">Nuclease</keyword>
<dbReference type="GO" id="GO:0005634">
    <property type="term" value="C:nucleus"/>
    <property type="evidence" value="ECO:0007669"/>
    <property type="project" value="UniProtKB-SubCell"/>
</dbReference>
<dbReference type="Proteomes" id="UP000694542">
    <property type="component" value="Chromosome 11"/>
</dbReference>
<dbReference type="PANTHER" id="PTHR12801:SF152">
    <property type="entry name" value="EXONUCLEASE DOMAIN-CONTAINING PROTEIN"/>
    <property type="match status" value="1"/>
</dbReference>
<evidence type="ECO:0000259" key="9">
    <source>
        <dbReference type="SMART" id="SM00479"/>
    </source>
</evidence>
<dbReference type="InterPro" id="IPR012337">
    <property type="entry name" value="RNaseH-like_sf"/>
</dbReference>
<organism evidence="10 11">
    <name type="scientific">Canis lupus familiaris</name>
    <name type="common">Dog</name>
    <name type="synonym">Canis familiaris</name>
    <dbReference type="NCBI Taxonomy" id="9615"/>
    <lineage>
        <taxon>Eukaryota</taxon>
        <taxon>Metazoa</taxon>
        <taxon>Chordata</taxon>
        <taxon>Craniata</taxon>
        <taxon>Vertebrata</taxon>
        <taxon>Euteleostomi</taxon>
        <taxon>Mammalia</taxon>
        <taxon>Eutheria</taxon>
        <taxon>Laurasiatheria</taxon>
        <taxon>Carnivora</taxon>
        <taxon>Caniformia</taxon>
        <taxon>Canidae</taxon>
        <taxon>Canis</taxon>
    </lineage>
</organism>
<comment type="subcellular location">
    <subcellularLocation>
        <location evidence="1">Nucleus</location>
    </subcellularLocation>
</comment>
<dbReference type="Ensembl" id="ENSCAFT00040010496.1">
    <property type="protein sequence ID" value="ENSCAFP00040009109.1"/>
    <property type="gene ID" value="ENSCAFG00040005594.1"/>
</dbReference>
<evidence type="ECO:0000313" key="10">
    <source>
        <dbReference type="Ensembl" id="ENSCAFP00040009109.1"/>
    </source>
</evidence>
<dbReference type="InterPro" id="IPR036397">
    <property type="entry name" value="RNaseH_sf"/>
</dbReference>
<dbReference type="Gene3D" id="3.30.420.10">
    <property type="entry name" value="Ribonuclease H-like superfamily/Ribonuclease H"/>
    <property type="match status" value="1"/>
</dbReference>
<dbReference type="InterPro" id="IPR031736">
    <property type="entry name" value="REXO1-like_dom"/>
</dbReference>
<keyword evidence="6" id="KW-0539">Nucleus</keyword>
<feature type="domain" description="Exonuclease" evidence="9">
    <location>
        <begin position="771"/>
        <end position="929"/>
    </location>
</feature>
<comment type="similarity">
    <text evidence="2">Belongs to the REXO1/REXO3 family.</text>
</comment>
<sequence>MEELERLSKEIESVKTEVEEKQERFSKLTLTLEELSQSHIASRSDKNMRQDVLEYNSLLPKQKWNEPSKNEESQPRKYVLDHKCPATDLEYDPLLNYSAGLLGASKAGQDKTDTRHLCTWKKSVGENCHKPQESQRPYVSPIRIMINLQESDEDDLVMDVPPIMPIAKKSKPLRGFKYQNIDERIHIMSSEERNLQISGTEEEKIDKTQPTTLIDDDGNKSEPPKLLMQNSLVKKSNINLYGVKNHMSEMGSFGGERNYVCISEESISCAPLSDREIRNRIHDDNYPQSKKYIKTIYDSQNEESECRYSSQPQISSPDEHAEDKVLREQDDSQDFTTFEDHKLVEFDFDKEHTEEDTPSDYDDTMKECLQIFTEFTESEACRETTKQASGKQMELEMLYCQNTSGPKRRIAHIAKFDVPTSKEIISPFREPVPPLISHPGIPQAQQQAVQIMADIRSKQAFLAAGSEQNKTIFAYPISQAQRKASGENLLISSGLHVDVVLSREKPTAKLSRAHIPVKSIASIPIKMPKYRVAHRKRALVTPESSSKVPEEVRQHYVNLFVEKYLRVYKTEDEALHKAKIEEKTIYERCGSRNMYVNIAINTLKKLRHQDMSGSRNNSKTTGLKKNEKNSALTGITLYRHLKDYLLSKEQLHENNYPQPNPEKPGSILLTTGMTKALVNDTSRKICCRCGKIYGVTSTGKHCRVEECNYHFGPVLSHKVLGGLETRYSCCGGVLGSAGCQVAKLHVHDQKENIKGFVKTFVKSPPPDGNPGVFAVNCEVCYTAKGLELTQVSVVDPSLQVVYDTFVKPDDEVIDYNTRLSGVVEDDLKNTKTSIRDVQAILLNLFSADTVLIGHSFEHSLYALKLIHSSVVDTTILFPHRLGLPHKRSLKSLVADYLQRIIQDDDHNNSSENATACMELVLWKVKEDLKGKK</sequence>
<evidence type="ECO:0000313" key="11">
    <source>
        <dbReference type="Proteomes" id="UP000694542"/>
    </source>
</evidence>
<keyword evidence="7" id="KW-0175">Coiled coil</keyword>
<dbReference type="FunFam" id="3.30.420.10:FF:000021">
    <property type="entry name" value="RNA exonuclease 1 homolog"/>
    <property type="match status" value="1"/>
</dbReference>
<evidence type="ECO:0000256" key="5">
    <source>
        <dbReference type="ARBA" id="ARBA00022839"/>
    </source>
</evidence>
<feature type="compositionally biased region" description="Basic and acidic residues" evidence="8">
    <location>
        <begin position="317"/>
        <end position="330"/>
    </location>
</feature>
<reference evidence="10" key="1">
    <citation type="submission" date="2018-10" db="EMBL/GenBank/DDBJ databases">
        <title>De novo assembly of a Great Dane genome.</title>
        <authorList>
            <person name="Kidd J.M."/>
            <person name="Pendleton A.L."/>
            <person name="Shen F."/>
            <person name="Emery S."/>
        </authorList>
    </citation>
    <scope>NUCLEOTIDE SEQUENCE [LARGE SCALE GENOMIC DNA]</scope>
    <source>
        <strain evidence="10">Great Dane</strain>
    </source>
</reference>
<evidence type="ECO:0000256" key="7">
    <source>
        <dbReference type="SAM" id="Coils"/>
    </source>
</evidence>
<dbReference type="CDD" id="cd06145">
    <property type="entry name" value="REX1_like"/>
    <property type="match status" value="1"/>
</dbReference>
<name>A0A8C0QBI8_CANLF</name>
<dbReference type="InterPro" id="IPR013520">
    <property type="entry name" value="Ribonucl_H"/>
</dbReference>
<dbReference type="AlphaFoldDB" id="A0A8C0QBI8"/>
<dbReference type="SUPFAM" id="SSF53098">
    <property type="entry name" value="Ribonuclease H-like"/>
    <property type="match status" value="1"/>
</dbReference>
<accession>A0A8C0QBI8</accession>
<keyword evidence="5" id="KW-0269">Exonuclease</keyword>
<feature type="compositionally biased region" description="Polar residues" evidence="8">
    <location>
        <begin position="307"/>
        <end position="316"/>
    </location>
</feature>
<dbReference type="InterPro" id="IPR034922">
    <property type="entry name" value="REX1-like_exo"/>
</dbReference>
<evidence type="ECO:0000256" key="6">
    <source>
        <dbReference type="ARBA" id="ARBA00023242"/>
    </source>
</evidence>
<feature type="coiled-coil region" evidence="7">
    <location>
        <begin position="1"/>
        <end position="38"/>
    </location>
</feature>
<dbReference type="SMART" id="SM00479">
    <property type="entry name" value="EXOIII"/>
    <property type="match status" value="1"/>
</dbReference>
<evidence type="ECO:0000256" key="8">
    <source>
        <dbReference type="SAM" id="MobiDB-lite"/>
    </source>
</evidence>
<dbReference type="Pfam" id="PF15870">
    <property type="entry name" value="EloA-BP1"/>
    <property type="match status" value="1"/>
</dbReference>
<keyword evidence="4" id="KW-0378">Hydrolase</keyword>
<proteinExistence type="inferred from homology"/>
<dbReference type="InterPro" id="IPR047021">
    <property type="entry name" value="REXO1/3/4-like"/>
</dbReference>
<evidence type="ECO:0000256" key="3">
    <source>
        <dbReference type="ARBA" id="ARBA00022722"/>
    </source>
</evidence>
<dbReference type="GO" id="GO:0003676">
    <property type="term" value="F:nucleic acid binding"/>
    <property type="evidence" value="ECO:0007669"/>
    <property type="project" value="InterPro"/>
</dbReference>
<evidence type="ECO:0000256" key="4">
    <source>
        <dbReference type="ARBA" id="ARBA00022801"/>
    </source>
</evidence>
<dbReference type="GO" id="GO:0004527">
    <property type="term" value="F:exonuclease activity"/>
    <property type="evidence" value="ECO:0007669"/>
    <property type="project" value="UniProtKB-KW"/>
</dbReference>
<evidence type="ECO:0000256" key="2">
    <source>
        <dbReference type="ARBA" id="ARBA00006357"/>
    </source>
</evidence>
<feature type="region of interest" description="Disordered" evidence="8">
    <location>
        <begin position="303"/>
        <end position="332"/>
    </location>
</feature>
<dbReference type="PANTHER" id="PTHR12801">
    <property type="entry name" value="RNA EXONUCLEASE REXO1 / RECO3 FAMILY MEMBER-RELATED"/>
    <property type="match status" value="1"/>
</dbReference>
<protein>
    <recommendedName>
        <fullName evidence="9">Exonuclease domain-containing protein</fullName>
    </recommendedName>
</protein>